<feature type="transmembrane region" description="Helical" evidence="7">
    <location>
        <begin position="476"/>
        <end position="496"/>
    </location>
</feature>
<keyword evidence="6 7" id="KW-0472">Membrane</keyword>
<feature type="transmembrane region" description="Helical" evidence="7">
    <location>
        <begin position="397"/>
        <end position="417"/>
    </location>
</feature>
<feature type="transmembrane region" description="Helical" evidence="7">
    <location>
        <begin position="503"/>
        <end position="525"/>
    </location>
</feature>
<feature type="transmembrane region" description="Helical" evidence="7">
    <location>
        <begin position="69"/>
        <end position="95"/>
    </location>
</feature>
<dbReference type="EMBL" id="JAACAK010000014">
    <property type="protein sequence ID" value="NIR73818.1"/>
    <property type="molecule type" value="Genomic_DNA"/>
</dbReference>
<dbReference type="AlphaFoldDB" id="A0AAE5CAW9"/>
<dbReference type="GO" id="GO:0005886">
    <property type="term" value="C:plasma membrane"/>
    <property type="evidence" value="ECO:0007669"/>
    <property type="project" value="UniProtKB-SubCell"/>
</dbReference>
<keyword evidence="5 7" id="KW-1133">Transmembrane helix</keyword>
<evidence type="ECO:0000256" key="2">
    <source>
        <dbReference type="ARBA" id="ARBA00007755"/>
    </source>
</evidence>
<reference evidence="9 10" key="1">
    <citation type="submission" date="2020-01" db="EMBL/GenBank/DDBJ databases">
        <title>Genomes assembled from Gulf of Kutch pelagic sediment metagenomes.</title>
        <authorList>
            <person name="Chandrashekar M."/>
            <person name="Mahajan M.S."/>
            <person name="Dave K.J."/>
            <person name="Vatsa P."/>
            <person name="Nathani N.M."/>
        </authorList>
    </citation>
    <scope>NUCLEOTIDE SEQUENCE [LARGE SCALE GENOMIC DNA]</scope>
    <source>
        <strain evidence="9">KS3-K002</strain>
    </source>
</reference>
<feature type="transmembrane region" description="Helical" evidence="7">
    <location>
        <begin position="438"/>
        <end position="456"/>
    </location>
</feature>
<protein>
    <submittedName>
        <fullName evidence="9">Carbon starvation protein A</fullName>
    </submittedName>
</protein>
<evidence type="ECO:0000256" key="6">
    <source>
        <dbReference type="ARBA" id="ARBA00023136"/>
    </source>
</evidence>
<evidence type="ECO:0000256" key="7">
    <source>
        <dbReference type="SAM" id="Phobius"/>
    </source>
</evidence>
<dbReference type="InterPro" id="IPR003706">
    <property type="entry name" value="CstA_N"/>
</dbReference>
<comment type="caution">
    <text evidence="9">The sequence shown here is derived from an EMBL/GenBank/DDBJ whole genome shotgun (WGS) entry which is preliminary data.</text>
</comment>
<evidence type="ECO:0000259" key="8">
    <source>
        <dbReference type="Pfam" id="PF02554"/>
    </source>
</evidence>
<evidence type="ECO:0000256" key="1">
    <source>
        <dbReference type="ARBA" id="ARBA00004651"/>
    </source>
</evidence>
<feature type="transmembrane region" description="Helical" evidence="7">
    <location>
        <begin position="531"/>
        <end position="549"/>
    </location>
</feature>
<feature type="transmembrane region" description="Helical" evidence="7">
    <location>
        <begin position="343"/>
        <end position="365"/>
    </location>
</feature>
<sequence length="575" mass="61429">MLAGILLAVIVVFWLAYRVYGRWMSRVFGIDDRHVVPAEGQYDGVDYLPTKSQILLGHHFSSIAGAGPIVGPILAGLFFGWIPALLWIVAGSIFVGGVHDFGSTIASVRHKARSVAELARKYITSRAYKLFLAFIWLALIYVIVVFMDLTAATFVDVDMNGSGVAISAIIFVGLALIMGYLSFRRGMSIATGTFVFVPLVLLAIWIGDVLSVEGGLLPTVAGEEKNTWNVVLLGYCLVASITPVWILLQPRDYLSSWLLYLSVIGAGAGLLIGGLTGAVSVSMTWPALVLPGEVESLGIAHLGPLFPILFITVACGACSGFHSIVASGTTAKQISCESDTRRVGYGAMLIEGVVAVIALAAVMIMPFGAEAFGETPITIYAGGIGEFLGRLGIPRRFGAHFGLLALSTFLLTTLDTCTRLGRYVVQEAFGWERNEAKSRLLATVITLVLPAFLVFAKYTDPVSGTLQPAWRAVWPVFGATNQLLAALALLAVTVWLKRTGRAWAFAGAPMAFMLVMTMSALAMLIVQEGPLLIRGIASILFVLGLLLAVEAARAFRLQEMGPEPVTLRPAEASGD</sequence>
<keyword evidence="4 7" id="KW-0812">Transmembrane</keyword>
<feature type="domain" description="CstA N-terminal" evidence="8">
    <location>
        <begin position="5"/>
        <end position="366"/>
    </location>
</feature>
<name>A0AAE5CAW9_9BACT</name>
<feature type="transmembrane region" description="Helical" evidence="7">
    <location>
        <begin position="130"/>
        <end position="155"/>
    </location>
</feature>
<evidence type="ECO:0000313" key="9">
    <source>
        <dbReference type="EMBL" id="NIR73818.1"/>
    </source>
</evidence>
<feature type="transmembrane region" description="Helical" evidence="7">
    <location>
        <begin position="227"/>
        <end position="248"/>
    </location>
</feature>
<dbReference type="InterPro" id="IPR051605">
    <property type="entry name" value="CstA"/>
</dbReference>
<dbReference type="Pfam" id="PF02554">
    <property type="entry name" value="CstA"/>
    <property type="match status" value="2"/>
</dbReference>
<keyword evidence="3" id="KW-1003">Cell membrane</keyword>
<evidence type="ECO:0000256" key="3">
    <source>
        <dbReference type="ARBA" id="ARBA00022475"/>
    </source>
</evidence>
<accession>A0AAE5CAW9</accession>
<dbReference type="Proteomes" id="UP000702544">
    <property type="component" value="Unassembled WGS sequence"/>
</dbReference>
<evidence type="ECO:0000313" key="10">
    <source>
        <dbReference type="Proteomes" id="UP000702544"/>
    </source>
</evidence>
<organism evidence="9 10">
    <name type="scientific">Candidatus Kutchimonas denitrificans</name>
    <dbReference type="NCBI Taxonomy" id="3056748"/>
    <lineage>
        <taxon>Bacteria</taxon>
        <taxon>Pseudomonadati</taxon>
        <taxon>Gemmatimonadota</taxon>
        <taxon>Gemmatimonadia</taxon>
        <taxon>Candidatus Palauibacterales</taxon>
        <taxon>Candidatus Palauibacteraceae</taxon>
        <taxon>Candidatus Kutchimonas</taxon>
    </lineage>
</organism>
<proteinExistence type="inferred from homology"/>
<feature type="transmembrane region" description="Helical" evidence="7">
    <location>
        <begin position="257"/>
        <end position="285"/>
    </location>
</feature>
<dbReference type="GO" id="GO:0009267">
    <property type="term" value="P:cellular response to starvation"/>
    <property type="evidence" value="ECO:0007669"/>
    <property type="project" value="InterPro"/>
</dbReference>
<evidence type="ECO:0000256" key="4">
    <source>
        <dbReference type="ARBA" id="ARBA00022692"/>
    </source>
</evidence>
<gene>
    <name evidence="9" type="ORF">GWO12_01690</name>
</gene>
<feature type="transmembrane region" description="Helical" evidence="7">
    <location>
        <begin position="305"/>
        <end position="331"/>
    </location>
</feature>
<feature type="transmembrane region" description="Helical" evidence="7">
    <location>
        <begin position="188"/>
        <end position="207"/>
    </location>
</feature>
<dbReference type="PANTHER" id="PTHR30252">
    <property type="entry name" value="INNER MEMBRANE PEPTIDE TRANSPORTER"/>
    <property type="match status" value="1"/>
</dbReference>
<feature type="domain" description="CstA N-terminal" evidence="8">
    <location>
        <begin position="374"/>
        <end position="520"/>
    </location>
</feature>
<feature type="transmembrane region" description="Helical" evidence="7">
    <location>
        <begin position="161"/>
        <end position="181"/>
    </location>
</feature>
<evidence type="ECO:0000256" key="5">
    <source>
        <dbReference type="ARBA" id="ARBA00022989"/>
    </source>
</evidence>
<comment type="subcellular location">
    <subcellularLocation>
        <location evidence="1">Cell membrane</location>
        <topology evidence="1">Multi-pass membrane protein</topology>
    </subcellularLocation>
</comment>
<dbReference type="PANTHER" id="PTHR30252:SF0">
    <property type="entry name" value="PEPTIDE TRANSPORTER CSTA"/>
    <property type="match status" value="1"/>
</dbReference>
<comment type="similarity">
    <text evidence="2">Belongs to the peptide transporter carbon starvation (CstA) (TC 2.A.114) family.</text>
</comment>